<organism evidence="1 2">
    <name type="scientific">Methanosarcina thermophila (strain ATCC 43570 / DSM 1825 / OCM 12 / VKM B-1830 / TM-1)</name>
    <dbReference type="NCBI Taxonomy" id="523844"/>
    <lineage>
        <taxon>Archaea</taxon>
        <taxon>Methanobacteriati</taxon>
        <taxon>Methanobacteriota</taxon>
        <taxon>Stenosarchaea group</taxon>
        <taxon>Methanomicrobia</taxon>
        <taxon>Methanosarcinales</taxon>
        <taxon>Methanosarcinaceae</taxon>
        <taxon>Methanosarcina</taxon>
    </lineage>
</organism>
<accession>A0A0E3KY96</accession>
<reference evidence="1 2" key="1">
    <citation type="submission" date="2014-07" db="EMBL/GenBank/DDBJ databases">
        <title>Methanogenic archaea and the global carbon cycle.</title>
        <authorList>
            <person name="Henriksen J.R."/>
            <person name="Luke J."/>
            <person name="Reinhart S."/>
            <person name="Benedict M.N."/>
            <person name="Youngblut N.D."/>
            <person name="Metcalf M.E."/>
            <person name="Whitaker R.J."/>
            <person name="Metcalf W.W."/>
        </authorList>
    </citation>
    <scope>NUCLEOTIDE SEQUENCE [LARGE SCALE GENOMIC DNA]</scope>
    <source>
        <strain evidence="2">ATCC 43570 / DSM 1825 / OCM 12 / VKM B-1830 / TM-1</strain>
    </source>
</reference>
<dbReference type="OrthoDB" id="132878at2157"/>
<sequence>MHEGHGGMMKEIWEILPADQKKEIALMKMDMKILWLEAKIAEMEKMIELKRKAIENTKKVQAALRK</sequence>
<protein>
    <submittedName>
        <fullName evidence="1">Uncharacterized protein</fullName>
    </submittedName>
</protein>
<dbReference type="PATRIC" id="fig|523844.20.peg.779"/>
<dbReference type="Proteomes" id="UP000066529">
    <property type="component" value="Chromosome"/>
</dbReference>
<dbReference type="HOGENOM" id="CLU_198704_0_0_2"/>
<evidence type="ECO:0000313" key="1">
    <source>
        <dbReference type="EMBL" id="AKB12366.1"/>
    </source>
</evidence>
<dbReference type="EMBL" id="CP009501">
    <property type="protein sequence ID" value="AKB12366.1"/>
    <property type="molecule type" value="Genomic_DNA"/>
</dbReference>
<dbReference type="KEGG" id="mthr:MSTHT_0608"/>
<dbReference type="RefSeq" id="WP_048166538.1">
    <property type="nucleotide sequence ID" value="NZ_CP009501.1"/>
</dbReference>
<name>A0A0E3KY96_METTT</name>
<dbReference type="AlphaFoldDB" id="A0A0E3KY96"/>
<proteinExistence type="predicted"/>
<dbReference type="GeneID" id="41601375"/>
<gene>
    <name evidence="1" type="ORF">MSTHT_0608</name>
</gene>
<evidence type="ECO:0000313" key="2">
    <source>
        <dbReference type="Proteomes" id="UP000066529"/>
    </source>
</evidence>